<dbReference type="RefSeq" id="WP_166535665.1">
    <property type="nucleotide sequence ID" value="NZ_JAABLM010000001.1"/>
</dbReference>
<evidence type="ECO:0008006" key="4">
    <source>
        <dbReference type="Google" id="ProtNLM"/>
    </source>
</evidence>
<proteinExistence type="predicted"/>
<organism evidence="2 3">
    <name type="scientific">Flavobacterium ichthyis</name>
    <dbReference type="NCBI Taxonomy" id="2698827"/>
    <lineage>
        <taxon>Bacteria</taxon>
        <taxon>Pseudomonadati</taxon>
        <taxon>Bacteroidota</taxon>
        <taxon>Flavobacteriia</taxon>
        <taxon>Flavobacteriales</taxon>
        <taxon>Flavobacteriaceae</taxon>
        <taxon>Flavobacterium</taxon>
    </lineage>
</organism>
<dbReference type="Proteomes" id="UP000798602">
    <property type="component" value="Unassembled WGS sequence"/>
</dbReference>
<reference evidence="3" key="1">
    <citation type="submission" date="2020-01" db="EMBL/GenBank/DDBJ databases">
        <title>Sphingomonas sp. strain CSW-10.</title>
        <authorList>
            <person name="Chen W.-M."/>
        </authorList>
    </citation>
    <scope>NUCLEOTIDE SEQUENCE [LARGE SCALE GENOMIC DNA]</scope>
    <source>
        <strain evidence="3">NST-5</strain>
    </source>
</reference>
<name>A0ABW9Z5B1_9FLAO</name>
<protein>
    <recommendedName>
        <fullName evidence="4">Tetratricopeptide repeat protein</fullName>
    </recommendedName>
</protein>
<evidence type="ECO:0000313" key="2">
    <source>
        <dbReference type="EMBL" id="NBL63839.1"/>
    </source>
</evidence>
<feature type="signal peptide" evidence="1">
    <location>
        <begin position="1"/>
        <end position="18"/>
    </location>
</feature>
<evidence type="ECO:0000256" key="1">
    <source>
        <dbReference type="SAM" id="SignalP"/>
    </source>
</evidence>
<gene>
    <name evidence="2" type="ORF">GV828_01350</name>
</gene>
<comment type="caution">
    <text evidence="2">The sequence shown here is derived from an EMBL/GenBank/DDBJ whole genome shotgun (WGS) entry which is preliminary data.</text>
</comment>
<feature type="chain" id="PRO_5046324743" description="Tetratricopeptide repeat protein" evidence="1">
    <location>
        <begin position="19"/>
        <end position="735"/>
    </location>
</feature>
<accession>A0ABW9Z5B1</accession>
<dbReference type="InterPro" id="IPR011990">
    <property type="entry name" value="TPR-like_helical_dom_sf"/>
</dbReference>
<sequence>MKKIIAFSAILSIASLQAQDQKIPPGNYMSNSFGTEFKLRLTDDKKYEMVIFHGDYQINNDTIVFNPNAVDSDFAVNFSNQANPSIGKIKVTLSGNFLKLYSSAIYFGTQNGTDQPVYKSFSDLKTDLNEEETEASFEIIRTEFMYLVSENYNGLAKISKYKIPKNQNQINIQYAPNNMQNIKLIGYKNEKNELVVTEKNKFSPLIFSFDEGKIKNTERIAPEEITEKKDWTFPGKYNSSYEDDVTVVDTAAVGVGMGRNTFKFSIAKKLQSAMENARKSNRYLVVSYDIDNKNNASDFKNFIHGKQSEVSYFNEEELKNELDFEYYNATSADQKWAQKNNLNSGSTAILDKNGNVLATINGNVSSNTEKFSVYNYGFTEQLDLATRKIALQNALVKKNNDAEILKVLAEMSNWNSWSIYPPMVEEVKVPAPSIPSSETHKIKMVNIDEVKVSEAWNRLVNKYSSEKKYNNDFAKVAIADVAGQGFYYQLFDKSRPMDDNTWKMLDYLLLFPEEIIETDKQSESEYPIVEKSDKISDQVGKALRIRLTPTVYGVENKDKLMAYLKKSISGSASNYQNQLDYFAMIYDIGRDQKVDDLYLDVFDKFHQQFFENQNEIVVIDKLYSQNTSNSYYAEDWANFKNKFANAHNQAAWYVVEKVKDLNEVKRAIKWSETSLRIEKDNPYYLDTLAQLLYKNGEKTRAISVQEKALKNASYVDDSLKSDMQEVLIKMKNGTY</sequence>
<keyword evidence="1" id="KW-0732">Signal</keyword>
<dbReference type="SUPFAM" id="SSF48452">
    <property type="entry name" value="TPR-like"/>
    <property type="match status" value="1"/>
</dbReference>
<keyword evidence="3" id="KW-1185">Reference proteome</keyword>
<dbReference type="EMBL" id="JAABLM010000001">
    <property type="protein sequence ID" value="NBL63839.1"/>
    <property type="molecule type" value="Genomic_DNA"/>
</dbReference>
<dbReference type="Gene3D" id="1.25.40.10">
    <property type="entry name" value="Tetratricopeptide repeat domain"/>
    <property type="match status" value="1"/>
</dbReference>
<evidence type="ECO:0000313" key="3">
    <source>
        <dbReference type="Proteomes" id="UP000798602"/>
    </source>
</evidence>